<reference evidence="2" key="1">
    <citation type="journal article" date="2017" name="Genome Biol.">
        <title>Comparative genomics reveals high biological diversity and specific adaptations in the industrially and medically important fungal genus Aspergillus.</title>
        <authorList>
            <person name="de Vries R.P."/>
            <person name="Riley R."/>
            <person name="Wiebenga A."/>
            <person name="Aguilar-Osorio G."/>
            <person name="Amillis S."/>
            <person name="Uchima C.A."/>
            <person name="Anderluh G."/>
            <person name="Asadollahi M."/>
            <person name="Askin M."/>
            <person name="Barry K."/>
            <person name="Battaglia E."/>
            <person name="Bayram O."/>
            <person name="Benocci T."/>
            <person name="Braus-Stromeyer S.A."/>
            <person name="Caldana C."/>
            <person name="Canovas D."/>
            <person name="Cerqueira G.C."/>
            <person name="Chen F."/>
            <person name="Chen W."/>
            <person name="Choi C."/>
            <person name="Clum A."/>
            <person name="Dos Santos R.A."/>
            <person name="Damasio A.R."/>
            <person name="Diallinas G."/>
            <person name="Emri T."/>
            <person name="Fekete E."/>
            <person name="Flipphi M."/>
            <person name="Freyberg S."/>
            <person name="Gallo A."/>
            <person name="Gournas C."/>
            <person name="Habgood R."/>
            <person name="Hainaut M."/>
            <person name="Harispe M.L."/>
            <person name="Henrissat B."/>
            <person name="Hilden K.S."/>
            <person name="Hope R."/>
            <person name="Hossain A."/>
            <person name="Karabika E."/>
            <person name="Karaffa L."/>
            <person name="Karanyi Z."/>
            <person name="Krasevec N."/>
            <person name="Kuo A."/>
            <person name="Kusch H."/>
            <person name="LaButti K."/>
            <person name="Lagendijk E.L."/>
            <person name="Lapidus A."/>
            <person name="Levasseur A."/>
            <person name="Lindquist E."/>
            <person name="Lipzen A."/>
            <person name="Logrieco A.F."/>
            <person name="MacCabe A."/>
            <person name="Maekelae M.R."/>
            <person name="Malavazi I."/>
            <person name="Melin P."/>
            <person name="Meyer V."/>
            <person name="Mielnichuk N."/>
            <person name="Miskei M."/>
            <person name="Molnar A.P."/>
            <person name="Mule G."/>
            <person name="Ngan C.Y."/>
            <person name="Orejas M."/>
            <person name="Orosz E."/>
            <person name="Ouedraogo J.P."/>
            <person name="Overkamp K.M."/>
            <person name="Park H.-S."/>
            <person name="Perrone G."/>
            <person name="Piumi F."/>
            <person name="Punt P.J."/>
            <person name="Ram A.F."/>
            <person name="Ramon A."/>
            <person name="Rauscher S."/>
            <person name="Record E."/>
            <person name="Riano-Pachon D.M."/>
            <person name="Robert V."/>
            <person name="Roehrig J."/>
            <person name="Ruller R."/>
            <person name="Salamov A."/>
            <person name="Salih N.S."/>
            <person name="Samson R.A."/>
            <person name="Sandor E."/>
            <person name="Sanguinetti M."/>
            <person name="Schuetze T."/>
            <person name="Sepcic K."/>
            <person name="Shelest E."/>
            <person name="Sherlock G."/>
            <person name="Sophianopoulou V."/>
            <person name="Squina F.M."/>
            <person name="Sun H."/>
            <person name="Susca A."/>
            <person name="Todd R.B."/>
            <person name="Tsang A."/>
            <person name="Unkles S.E."/>
            <person name="van de Wiele N."/>
            <person name="van Rossen-Uffink D."/>
            <person name="Oliveira J.V."/>
            <person name="Vesth T.C."/>
            <person name="Visser J."/>
            <person name="Yu J.-H."/>
            <person name="Zhou M."/>
            <person name="Andersen M.R."/>
            <person name="Archer D.B."/>
            <person name="Baker S.E."/>
            <person name="Benoit I."/>
            <person name="Brakhage A.A."/>
            <person name="Braus G.H."/>
            <person name="Fischer R."/>
            <person name="Frisvad J.C."/>
            <person name="Goldman G.H."/>
            <person name="Houbraken J."/>
            <person name="Oakley B."/>
            <person name="Pocsi I."/>
            <person name="Scazzocchio C."/>
            <person name="Seiboth B."/>
            <person name="vanKuyk P.A."/>
            <person name="Wortman J."/>
            <person name="Dyer P.S."/>
            <person name="Grigoriev I.V."/>
        </authorList>
    </citation>
    <scope>NUCLEOTIDE SEQUENCE [LARGE SCALE GENOMIC DNA]</scope>
    <source>
        <strain evidence="2">CBS 516.65</strain>
    </source>
</reference>
<dbReference type="Proteomes" id="UP000184300">
    <property type="component" value="Unassembled WGS sequence"/>
</dbReference>
<organism evidence="1 2">
    <name type="scientific">Aspergillus glaucus CBS 516.65</name>
    <dbReference type="NCBI Taxonomy" id="1160497"/>
    <lineage>
        <taxon>Eukaryota</taxon>
        <taxon>Fungi</taxon>
        <taxon>Dikarya</taxon>
        <taxon>Ascomycota</taxon>
        <taxon>Pezizomycotina</taxon>
        <taxon>Eurotiomycetes</taxon>
        <taxon>Eurotiomycetidae</taxon>
        <taxon>Eurotiales</taxon>
        <taxon>Aspergillaceae</taxon>
        <taxon>Aspergillus</taxon>
        <taxon>Aspergillus subgen. Aspergillus</taxon>
    </lineage>
</organism>
<dbReference type="GeneID" id="34461408"/>
<dbReference type="AlphaFoldDB" id="A0A1L9V682"/>
<evidence type="ECO:0000313" key="2">
    <source>
        <dbReference type="Proteomes" id="UP000184300"/>
    </source>
</evidence>
<dbReference type="STRING" id="1160497.A0A1L9V682"/>
<accession>A0A1L9V682</accession>
<keyword evidence="2" id="KW-1185">Reference proteome</keyword>
<protein>
    <submittedName>
        <fullName evidence="1">Uncharacterized protein</fullName>
    </submittedName>
</protein>
<gene>
    <name evidence="1" type="ORF">ASPGLDRAFT_39931</name>
</gene>
<dbReference type="EMBL" id="KV878918">
    <property type="protein sequence ID" value="OJJ79416.1"/>
    <property type="molecule type" value="Genomic_DNA"/>
</dbReference>
<dbReference type="OrthoDB" id="5420280at2759"/>
<proteinExistence type="predicted"/>
<sequence length="175" mass="20930">MHVTEFNRQNIALKGELEKLMYIQMMVRRRFLSTYKRKKLSIFENFDRHAIQTANQIVHSGDTRLDAMLFRDFGGERTDTDVFKKVYGLTPAQVLRFEYQPTIETINRHASQIASKYTNHYNSQIEASFYKFIKSFADSGFDETYLEKDTATHAAYKEFWHDCQQTGLWRWRWKT</sequence>
<evidence type="ECO:0000313" key="1">
    <source>
        <dbReference type="EMBL" id="OJJ79416.1"/>
    </source>
</evidence>
<name>A0A1L9V682_ASPGL</name>
<dbReference type="RefSeq" id="XP_022396114.1">
    <property type="nucleotide sequence ID" value="XM_022545147.1"/>
</dbReference>
<dbReference type="VEuPathDB" id="FungiDB:ASPGLDRAFT_39931"/>